<dbReference type="InterPro" id="IPR036259">
    <property type="entry name" value="MFS_trans_sf"/>
</dbReference>
<comment type="similarity">
    <text evidence="6">Belongs to the major facilitator superfamily. Allantoate permease family.</text>
</comment>
<accession>A0A0D7BNE9</accession>
<protein>
    <submittedName>
        <fullName evidence="9">Putative MFS transporter</fullName>
    </submittedName>
</protein>
<proteinExistence type="inferred from homology"/>
<dbReference type="InterPro" id="IPR011701">
    <property type="entry name" value="MFS"/>
</dbReference>
<dbReference type="GO" id="GO:0016020">
    <property type="term" value="C:membrane"/>
    <property type="evidence" value="ECO:0007669"/>
    <property type="project" value="UniProtKB-SubCell"/>
</dbReference>
<feature type="transmembrane region" description="Helical" evidence="8">
    <location>
        <begin position="357"/>
        <end position="376"/>
    </location>
</feature>
<gene>
    <name evidence="9" type="ORF">CYLTODRAFT_419123</name>
</gene>
<evidence type="ECO:0000256" key="4">
    <source>
        <dbReference type="ARBA" id="ARBA00022989"/>
    </source>
</evidence>
<feature type="compositionally biased region" description="Basic and acidic residues" evidence="7">
    <location>
        <begin position="1"/>
        <end position="28"/>
    </location>
</feature>
<evidence type="ECO:0000256" key="2">
    <source>
        <dbReference type="ARBA" id="ARBA00022448"/>
    </source>
</evidence>
<dbReference type="AlphaFoldDB" id="A0A0D7BNE9"/>
<dbReference type="Gene3D" id="1.20.1250.20">
    <property type="entry name" value="MFS general substrate transporter like domains"/>
    <property type="match status" value="2"/>
</dbReference>
<name>A0A0D7BNE9_9AGAR</name>
<evidence type="ECO:0000256" key="7">
    <source>
        <dbReference type="SAM" id="MobiDB-lite"/>
    </source>
</evidence>
<keyword evidence="2" id="KW-0813">Transport</keyword>
<dbReference type="EMBL" id="KN880458">
    <property type="protein sequence ID" value="KIY71116.1"/>
    <property type="molecule type" value="Genomic_DNA"/>
</dbReference>
<keyword evidence="3 8" id="KW-0812">Transmembrane</keyword>
<evidence type="ECO:0000256" key="3">
    <source>
        <dbReference type="ARBA" id="ARBA00022692"/>
    </source>
</evidence>
<feature type="transmembrane region" description="Helical" evidence="8">
    <location>
        <begin position="293"/>
        <end position="317"/>
    </location>
</feature>
<reference evidence="9 10" key="1">
    <citation type="journal article" date="2015" name="Fungal Genet. Biol.">
        <title>Evolution of novel wood decay mechanisms in Agaricales revealed by the genome sequences of Fistulina hepatica and Cylindrobasidium torrendii.</title>
        <authorList>
            <person name="Floudas D."/>
            <person name="Held B.W."/>
            <person name="Riley R."/>
            <person name="Nagy L.G."/>
            <person name="Koehler G."/>
            <person name="Ransdell A.S."/>
            <person name="Younus H."/>
            <person name="Chow J."/>
            <person name="Chiniquy J."/>
            <person name="Lipzen A."/>
            <person name="Tritt A."/>
            <person name="Sun H."/>
            <person name="Haridas S."/>
            <person name="LaButti K."/>
            <person name="Ohm R.A."/>
            <person name="Kues U."/>
            <person name="Blanchette R.A."/>
            <person name="Grigoriev I.V."/>
            <person name="Minto R.E."/>
            <person name="Hibbett D.S."/>
        </authorList>
    </citation>
    <scope>NUCLEOTIDE SEQUENCE [LARGE SCALE GENOMIC DNA]</scope>
    <source>
        <strain evidence="9 10">FP15055 ss-10</strain>
    </source>
</reference>
<feature type="transmembrane region" description="Helical" evidence="8">
    <location>
        <begin position="382"/>
        <end position="405"/>
    </location>
</feature>
<sequence>MSDTKLEIQHQEKTETEHVEQAPRHPDVQPDGVDDALREFGDERIEVTEEDNRRIRIRTDMFLLPILAWTYWLQILDKTILGYASVFGLKADTHLVGNQYSQLGSLNAIAQLVWQPFSSYLLVRVKPRHLMPIIVTCWGISCCGFAASSSFPGLAACRFLLGLFEAACLPLFSILTSVWYRRAEQPMRVAIWYGTNGLGTIMASVFAYGFGHVENSPLKHYQMLYLLCGLLTVVTGPIIYWRLDNNITEARFLTPEDRHKGVERLRANNTGTSATNKYKWNQVVECLIEPQTYLFLGMTLLVNVGASVTTVFGPLVLSGLGFDKYKTSLLNMPFGALQVIIIWITSYCSYQFKNKSLTIIVMTIPVIVGLALLWALPRDNQGLLLFAYYLLAFLYGINPLIISWLSANTAGSTKRSITISGFNGASAAGNIVGPYLFKDSEAPLYLSGLKASLIIFIVLMAATILQIINFWVLNRMKSRERVKNGKPAKIHDSSMDKKFRVFQKDETKDTDKVEASTTGVQLGENAFLDLTDRQNDEFVYVF</sequence>
<feature type="transmembrane region" description="Helical" evidence="8">
    <location>
        <begin position="159"/>
        <end position="179"/>
    </location>
</feature>
<dbReference type="GO" id="GO:0022857">
    <property type="term" value="F:transmembrane transporter activity"/>
    <property type="evidence" value="ECO:0007669"/>
    <property type="project" value="InterPro"/>
</dbReference>
<dbReference type="PANTHER" id="PTHR43791">
    <property type="entry name" value="PERMEASE-RELATED"/>
    <property type="match status" value="1"/>
</dbReference>
<dbReference type="FunFam" id="1.20.1250.20:FF:000064">
    <property type="entry name" value="MFS allantoate transporter"/>
    <property type="match status" value="1"/>
</dbReference>
<evidence type="ECO:0000256" key="8">
    <source>
        <dbReference type="SAM" id="Phobius"/>
    </source>
</evidence>
<comment type="subcellular location">
    <subcellularLocation>
        <location evidence="1">Membrane</location>
        <topology evidence="1">Multi-pass membrane protein</topology>
    </subcellularLocation>
</comment>
<organism evidence="9 10">
    <name type="scientific">Cylindrobasidium torrendii FP15055 ss-10</name>
    <dbReference type="NCBI Taxonomy" id="1314674"/>
    <lineage>
        <taxon>Eukaryota</taxon>
        <taxon>Fungi</taxon>
        <taxon>Dikarya</taxon>
        <taxon>Basidiomycota</taxon>
        <taxon>Agaricomycotina</taxon>
        <taxon>Agaricomycetes</taxon>
        <taxon>Agaricomycetidae</taxon>
        <taxon>Agaricales</taxon>
        <taxon>Marasmiineae</taxon>
        <taxon>Physalacriaceae</taxon>
        <taxon>Cylindrobasidium</taxon>
    </lineage>
</organism>
<keyword evidence="5 8" id="KW-0472">Membrane</keyword>
<evidence type="ECO:0000313" key="9">
    <source>
        <dbReference type="EMBL" id="KIY71116.1"/>
    </source>
</evidence>
<feature type="transmembrane region" description="Helical" evidence="8">
    <location>
        <begin position="223"/>
        <end position="243"/>
    </location>
</feature>
<feature type="transmembrane region" description="Helical" evidence="8">
    <location>
        <begin position="62"/>
        <end position="84"/>
    </location>
</feature>
<keyword evidence="10" id="KW-1185">Reference proteome</keyword>
<dbReference type="OrthoDB" id="6730379at2759"/>
<feature type="region of interest" description="Disordered" evidence="7">
    <location>
        <begin position="1"/>
        <end position="35"/>
    </location>
</feature>
<keyword evidence="4 8" id="KW-1133">Transmembrane helix</keyword>
<dbReference type="PANTHER" id="PTHR43791:SF16">
    <property type="entry name" value="TRANSPORTER, PUTATIVE (AFU_ORTHOLOGUE AFUA_3G01840)-RELATED"/>
    <property type="match status" value="1"/>
</dbReference>
<dbReference type="SUPFAM" id="SSF103473">
    <property type="entry name" value="MFS general substrate transporter"/>
    <property type="match status" value="1"/>
</dbReference>
<feature type="transmembrane region" description="Helical" evidence="8">
    <location>
        <begin position="191"/>
        <end position="211"/>
    </location>
</feature>
<dbReference type="Proteomes" id="UP000054007">
    <property type="component" value="Unassembled WGS sequence"/>
</dbReference>
<feature type="transmembrane region" description="Helical" evidence="8">
    <location>
        <begin position="329"/>
        <end position="350"/>
    </location>
</feature>
<evidence type="ECO:0000256" key="1">
    <source>
        <dbReference type="ARBA" id="ARBA00004141"/>
    </source>
</evidence>
<evidence type="ECO:0000313" key="10">
    <source>
        <dbReference type="Proteomes" id="UP000054007"/>
    </source>
</evidence>
<evidence type="ECO:0000256" key="6">
    <source>
        <dbReference type="ARBA" id="ARBA00037968"/>
    </source>
</evidence>
<evidence type="ECO:0000256" key="5">
    <source>
        <dbReference type="ARBA" id="ARBA00023136"/>
    </source>
</evidence>
<feature type="transmembrane region" description="Helical" evidence="8">
    <location>
        <begin position="417"/>
        <end position="437"/>
    </location>
</feature>
<dbReference type="Pfam" id="PF07690">
    <property type="entry name" value="MFS_1"/>
    <property type="match status" value="1"/>
</dbReference>
<feature type="transmembrane region" description="Helical" evidence="8">
    <location>
        <begin position="449"/>
        <end position="473"/>
    </location>
</feature>